<dbReference type="CDD" id="cd08901">
    <property type="entry name" value="SRPBCC_CalC_Aha1-like_8"/>
    <property type="match status" value="1"/>
</dbReference>
<dbReference type="STRING" id="1503925.TH53_20920"/>
<protein>
    <submittedName>
        <fullName evidence="3">Polyketide cyclase</fullName>
    </submittedName>
</protein>
<proteinExistence type="inferred from homology"/>
<evidence type="ECO:0000313" key="3">
    <source>
        <dbReference type="EMBL" id="KIO75434.1"/>
    </source>
</evidence>
<accession>A0A0D0FSN8</accession>
<dbReference type="RefSeq" id="WP_041885141.1">
    <property type="nucleotide sequence ID" value="NZ_CP157278.1"/>
</dbReference>
<evidence type="ECO:0000313" key="4">
    <source>
        <dbReference type="Proteomes" id="UP000032049"/>
    </source>
</evidence>
<sequence length="153" mass="17393">MKTEKTPRVEAQMLIRKPVATVFQAFIDPEITKNFWFTKASGKLEEGSSVTWEWEMYQVSSTVFVKEILANKKISVDWDQYSTVVDFEFEALSDETTYVTIQQYGFRTTGDELLTEINNASGGFTTVLDGLKAYLEHGINLNLIADKFPKGVK</sequence>
<dbReference type="SUPFAM" id="SSF55961">
    <property type="entry name" value="Bet v1-like"/>
    <property type="match status" value="1"/>
</dbReference>
<keyword evidence="4" id="KW-1185">Reference proteome</keyword>
<dbReference type="InterPro" id="IPR013538">
    <property type="entry name" value="ASHA1/2-like_C"/>
</dbReference>
<dbReference type="InterPro" id="IPR023393">
    <property type="entry name" value="START-like_dom_sf"/>
</dbReference>
<reference evidence="3 4" key="1">
    <citation type="submission" date="2015-01" db="EMBL/GenBank/DDBJ databases">
        <title>Draft genome sequence of Pedobacter sp. NL19 isolated from sludge of an effluent treatment pond in an abandoned uranium mine.</title>
        <authorList>
            <person name="Santos T."/>
            <person name="Caetano T."/>
            <person name="Covas C."/>
            <person name="Cruz A."/>
            <person name="Mendo S."/>
        </authorList>
    </citation>
    <scope>NUCLEOTIDE SEQUENCE [LARGE SCALE GENOMIC DNA]</scope>
    <source>
        <strain evidence="3 4">NL19</strain>
    </source>
</reference>
<dbReference type="AlphaFoldDB" id="A0A0D0FSN8"/>
<name>A0A0D0FSN8_9SPHI</name>
<comment type="similarity">
    <text evidence="1">Belongs to the AHA1 family.</text>
</comment>
<dbReference type="EMBL" id="JXRA01000102">
    <property type="protein sequence ID" value="KIO75434.1"/>
    <property type="molecule type" value="Genomic_DNA"/>
</dbReference>
<evidence type="ECO:0000259" key="2">
    <source>
        <dbReference type="Pfam" id="PF08327"/>
    </source>
</evidence>
<dbReference type="Pfam" id="PF08327">
    <property type="entry name" value="AHSA1"/>
    <property type="match status" value="1"/>
</dbReference>
<feature type="domain" description="Activator of Hsp90 ATPase homologue 1/2-like C-terminal" evidence="2">
    <location>
        <begin position="18"/>
        <end position="136"/>
    </location>
</feature>
<comment type="caution">
    <text evidence="3">The sequence shown here is derived from an EMBL/GenBank/DDBJ whole genome shotgun (WGS) entry which is preliminary data.</text>
</comment>
<evidence type="ECO:0000256" key="1">
    <source>
        <dbReference type="ARBA" id="ARBA00006817"/>
    </source>
</evidence>
<organism evidence="3 4">
    <name type="scientific">Pedobacter lusitanus</name>
    <dbReference type="NCBI Taxonomy" id="1503925"/>
    <lineage>
        <taxon>Bacteria</taxon>
        <taxon>Pseudomonadati</taxon>
        <taxon>Bacteroidota</taxon>
        <taxon>Sphingobacteriia</taxon>
        <taxon>Sphingobacteriales</taxon>
        <taxon>Sphingobacteriaceae</taxon>
        <taxon>Pedobacter</taxon>
    </lineage>
</organism>
<gene>
    <name evidence="3" type="ORF">TH53_20920</name>
</gene>
<dbReference type="Proteomes" id="UP000032049">
    <property type="component" value="Unassembled WGS sequence"/>
</dbReference>
<dbReference type="OrthoDB" id="2364866at2"/>
<dbReference type="Gene3D" id="3.30.530.20">
    <property type="match status" value="1"/>
</dbReference>